<dbReference type="InterPro" id="IPR004413">
    <property type="entry name" value="GatB"/>
</dbReference>
<keyword evidence="6 10" id="KW-0648">Protein biosynthesis</keyword>
<feature type="domain" description="Asn/Gln amidotransferase" evidence="11">
    <location>
        <begin position="320"/>
        <end position="468"/>
    </location>
</feature>
<dbReference type="Pfam" id="PF02637">
    <property type="entry name" value="GatB_Yqey"/>
    <property type="match status" value="1"/>
</dbReference>
<dbReference type="SUPFAM" id="SSF55931">
    <property type="entry name" value="Glutamine synthetase/guanido kinase"/>
    <property type="match status" value="1"/>
</dbReference>
<evidence type="ECO:0000256" key="9">
    <source>
        <dbReference type="ARBA" id="ARBA00047913"/>
    </source>
</evidence>
<dbReference type="SUPFAM" id="SSF89095">
    <property type="entry name" value="GatB/YqeY motif"/>
    <property type="match status" value="1"/>
</dbReference>
<organism evidence="12 13">
    <name type="scientific">Candidatus Kaiserbacteria bacterium CG10_big_fil_rev_8_21_14_0_10_45_20</name>
    <dbReference type="NCBI Taxonomy" id="1974607"/>
    <lineage>
        <taxon>Bacteria</taxon>
        <taxon>Candidatus Kaiseribacteriota</taxon>
    </lineage>
</organism>
<dbReference type="EMBL" id="PFBH01000019">
    <property type="protein sequence ID" value="PIR84997.1"/>
    <property type="molecule type" value="Genomic_DNA"/>
</dbReference>
<proteinExistence type="inferred from homology"/>
<dbReference type="GO" id="GO:0016740">
    <property type="term" value="F:transferase activity"/>
    <property type="evidence" value="ECO:0007669"/>
    <property type="project" value="UniProtKB-KW"/>
</dbReference>
<evidence type="ECO:0000256" key="7">
    <source>
        <dbReference type="ARBA" id="ARBA00024799"/>
    </source>
</evidence>
<dbReference type="Pfam" id="PF02934">
    <property type="entry name" value="GatB_N"/>
    <property type="match status" value="1"/>
</dbReference>
<comment type="catalytic activity">
    <reaction evidence="8 10">
        <text>L-aspartyl-tRNA(Asn) + L-glutamine + ATP + H2O = L-asparaginyl-tRNA(Asn) + L-glutamate + ADP + phosphate + 2 H(+)</text>
        <dbReference type="Rhea" id="RHEA:14513"/>
        <dbReference type="Rhea" id="RHEA-COMP:9674"/>
        <dbReference type="Rhea" id="RHEA-COMP:9677"/>
        <dbReference type="ChEBI" id="CHEBI:15377"/>
        <dbReference type="ChEBI" id="CHEBI:15378"/>
        <dbReference type="ChEBI" id="CHEBI:29985"/>
        <dbReference type="ChEBI" id="CHEBI:30616"/>
        <dbReference type="ChEBI" id="CHEBI:43474"/>
        <dbReference type="ChEBI" id="CHEBI:58359"/>
        <dbReference type="ChEBI" id="CHEBI:78515"/>
        <dbReference type="ChEBI" id="CHEBI:78516"/>
        <dbReference type="ChEBI" id="CHEBI:456216"/>
    </reaction>
</comment>
<dbReference type="NCBIfam" id="NF004012">
    <property type="entry name" value="PRK05477.1-2"/>
    <property type="match status" value="1"/>
</dbReference>
<keyword evidence="12" id="KW-0808">Transferase</keyword>
<dbReference type="NCBIfam" id="TIGR00133">
    <property type="entry name" value="gatB"/>
    <property type="match status" value="1"/>
</dbReference>
<gene>
    <name evidence="10" type="primary">gatB</name>
    <name evidence="12" type="ORF">COU15_03095</name>
</gene>
<dbReference type="GO" id="GO:0070681">
    <property type="term" value="P:glutaminyl-tRNAGln biosynthesis via transamidation"/>
    <property type="evidence" value="ECO:0007669"/>
    <property type="project" value="TreeGrafter"/>
</dbReference>
<name>A0A2H0UF28_9BACT</name>
<dbReference type="InterPro" id="IPR017958">
    <property type="entry name" value="Gln-tRNA_amidoTrfase_suB_CS"/>
</dbReference>
<evidence type="ECO:0000256" key="6">
    <source>
        <dbReference type="ARBA" id="ARBA00022917"/>
    </source>
</evidence>
<evidence type="ECO:0000256" key="10">
    <source>
        <dbReference type="HAMAP-Rule" id="MF_00121"/>
    </source>
</evidence>
<sequence>MSDYTTTIGLEIHAELKTKTKMFCNSANAPHEGEPNAHICPVCMAFPGTLPTINKEAVHHVLKVGTALGGSIADFTEFDRKNYFYPDIPKGYQITQFKYPLVSKGELAGVAITRIHLEEDTARSQHTKDGYSLIDFNRAGVPLMELVTEPVIHDAKTASNFAQELQLLLRAIGASDANMEKGEMRVEANISVSKTDTLGTKVEVKNLNSFRAVEGAIEFEVARHIKALEKGESLVQETRGWDEGTQSTFSQRKKEDSHDYRYFPEPDLPKLHISRIPEFSKEALQKSLPELPVQKRERYLSYGLKKEDADTLTKNQDFGAFFDAEVVAHTNDKKTLATSANYLLSDVLGSGAGTAEIARIANGMFVELIKMVVAGELSSRSAKDILAKVLKEGGSPKAIAEKEGLLQIHDEGAIREVAKKLITAHPDVVAEIKAGKGPAIQFLVGQGMRETKGTSNPQELMRLIKEELGIAE</sequence>
<evidence type="ECO:0000256" key="8">
    <source>
        <dbReference type="ARBA" id="ARBA00047380"/>
    </source>
</evidence>
<dbReference type="InterPro" id="IPR014746">
    <property type="entry name" value="Gln_synth/guanido_kin_cat_dom"/>
</dbReference>
<dbReference type="InterPro" id="IPR003789">
    <property type="entry name" value="Asn/Gln_tRNA_amidoTrase-B-like"/>
</dbReference>
<comment type="subunit">
    <text evidence="2 10">Heterotrimer of A, B and C subunits.</text>
</comment>
<accession>A0A2H0UF28</accession>
<dbReference type="EC" id="6.3.5.-" evidence="10"/>
<keyword evidence="5 10" id="KW-0067">ATP-binding</keyword>
<dbReference type="Proteomes" id="UP000229315">
    <property type="component" value="Unassembled WGS sequence"/>
</dbReference>
<dbReference type="InterPro" id="IPR023168">
    <property type="entry name" value="GatB_Yqey_C_2"/>
</dbReference>
<dbReference type="GO" id="GO:0050566">
    <property type="term" value="F:asparaginyl-tRNA synthase (glutamine-hydrolyzing) activity"/>
    <property type="evidence" value="ECO:0007669"/>
    <property type="project" value="RHEA"/>
</dbReference>
<evidence type="ECO:0000313" key="12">
    <source>
        <dbReference type="EMBL" id="PIR84997.1"/>
    </source>
</evidence>
<reference evidence="13" key="1">
    <citation type="submission" date="2017-09" db="EMBL/GenBank/DDBJ databases">
        <title>Depth-based differentiation of microbial function through sediment-hosted aquifers and enrichment of novel symbionts in the deep terrestrial subsurface.</title>
        <authorList>
            <person name="Probst A.J."/>
            <person name="Ladd B."/>
            <person name="Jarett J.K."/>
            <person name="Geller-Mcgrath D.E."/>
            <person name="Sieber C.M.K."/>
            <person name="Emerson J.B."/>
            <person name="Anantharaman K."/>
            <person name="Thomas B.C."/>
            <person name="Malmstrom R."/>
            <person name="Stieglmeier M."/>
            <person name="Klingl A."/>
            <person name="Woyke T."/>
            <person name="Ryan C.M."/>
            <person name="Banfield J.F."/>
        </authorList>
    </citation>
    <scope>NUCLEOTIDE SEQUENCE [LARGE SCALE GENOMIC DNA]</scope>
</reference>
<evidence type="ECO:0000256" key="1">
    <source>
        <dbReference type="ARBA" id="ARBA00005306"/>
    </source>
</evidence>
<comment type="caution">
    <text evidence="12">The sequence shown here is derived from an EMBL/GenBank/DDBJ whole genome shotgun (WGS) entry which is preliminary data.</text>
</comment>
<dbReference type="Gene3D" id="1.10.10.410">
    <property type="match status" value="1"/>
</dbReference>
<dbReference type="InterPro" id="IPR018027">
    <property type="entry name" value="Asn/Gln_amidotransferase"/>
</dbReference>
<dbReference type="GO" id="GO:0050567">
    <property type="term" value="F:glutaminyl-tRNA synthase (glutamine-hydrolyzing) activity"/>
    <property type="evidence" value="ECO:0007669"/>
    <property type="project" value="UniProtKB-UniRule"/>
</dbReference>
<keyword evidence="3 10" id="KW-0436">Ligase</keyword>
<keyword evidence="4 10" id="KW-0547">Nucleotide-binding</keyword>
<evidence type="ECO:0000259" key="11">
    <source>
        <dbReference type="SMART" id="SM00845"/>
    </source>
</evidence>
<protein>
    <recommendedName>
        <fullName evidence="10">Aspartyl/glutamyl-tRNA(Asn/Gln) amidotransferase subunit B</fullName>
        <shortName evidence="10">Asp/Glu-ADT subunit B</shortName>
        <ecNumber evidence="10">6.3.5.-</ecNumber>
    </recommendedName>
</protein>
<dbReference type="HAMAP" id="MF_00121">
    <property type="entry name" value="GatB"/>
    <property type="match status" value="1"/>
</dbReference>
<evidence type="ECO:0000313" key="13">
    <source>
        <dbReference type="Proteomes" id="UP000229315"/>
    </source>
</evidence>
<dbReference type="SMART" id="SM00845">
    <property type="entry name" value="GatB_Yqey"/>
    <property type="match status" value="1"/>
</dbReference>
<comment type="catalytic activity">
    <reaction evidence="9 10">
        <text>L-glutamyl-tRNA(Gln) + L-glutamine + ATP + H2O = L-glutaminyl-tRNA(Gln) + L-glutamate + ADP + phosphate + H(+)</text>
        <dbReference type="Rhea" id="RHEA:17521"/>
        <dbReference type="Rhea" id="RHEA-COMP:9681"/>
        <dbReference type="Rhea" id="RHEA-COMP:9684"/>
        <dbReference type="ChEBI" id="CHEBI:15377"/>
        <dbReference type="ChEBI" id="CHEBI:15378"/>
        <dbReference type="ChEBI" id="CHEBI:29985"/>
        <dbReference type="ChEBI" id="CHEBI:30616"/>
        <dbReference type="ChEBI" id="CHEBI:43474"/>
        <dbReference type="ChEBI" id="CHEBI:58359"/>
        <dbReference type="ChEBI" id="CHEBI:78520"/>
        <dbReference type="ChEBI" id="CHEBI:78521"/>
        <dbReference type="ChEBI" id="CHEBI:456216"/>
    </reaction>
</comment>
<dbReference type="NCBIfam" id="NF004014">
    <property type="entry name" value="PRK05477.1-4"/>
    <property type="match status" value="1"/>
</dbReference>
<evidence type="ECO:0000256" key="4">
    <source>
        <dbReference type="ARBA" id="ARBA00022741"/>
    </source>
</evidence>
<dbReference type="InterPro" id="IPR006075">
    <property type="entry name" value="Asn/Gln-tRNA_Trfase_suB/E_cat"/>
</dbReference>
<dbReference type="GO" id="GO:0006412">
    <property type="term" value="P:translation"/>
    <property type="evidence" value="ECO:0007669"/>
    <property type="project" value="UniProtKB-UniRule"/>
</dbReference>
<comment type="similarity">
    <text evidence="1 10">Belongs to the GatB/GatE family. GatB subfamily.</text>
</comment>
<evidence type="ECO:0000256" key="5">
    <source>
        <dbReference type="ARBA" id="ARBA00022840"/>
    </source>
</evidence>
<dbReference type="PROSITE" id="PS01234">
    <property type="entry name" value="GATB"/>
    <property type="match status" value="1"/>
</dbReference>
<dbReference type="FunFam" id="1.10.10.410:FF:000001">
    <property type="entry name" value="Aspartyl/glutamyl-tRNA(Asn/Gln) amidotransferase subunit B"/>
    <property type="match status" value="1"/>
</dbReference>
<comment type="function">
    <text evidence="7 10">Allows the formation of correctly charged Asn-tRNA(Asn) or Gln-tRNA(Gln) through the transamidation of misacylated Asp-tRNA(Asn) or Glu-tRNA(Gln) in organisms which lack either or both of asparaginyl-tRNA or glutaminyl-tRNA synthetases. The reaction takes place in the presence of glutamine and ATP through an activated phospho-Asp-tRNA(Asn) or phospho-Glu-tRNA(Gln).</text>
</comment>
<evidence type="ECO:0000256" key="2">
    <source>
        <dbReference type="ARBA" id="ARBA00011123"/>
    </source>
</evidence>
<dbReference type="PANTHER" id="PTHR11659:SF0">
    <property type="entry name" value="GLUTAMYL-TRNA(GLN) AMIDOTRANSFERASE SUBUNIT B, MITOCHONDRIAL"/>
    <property type="match status" value="1"/>
</dbReference>
<dbReference type="AlphaFoldDB" id="A0A2H0UF28"/>
<evidence type="ECO:0000256" key="3">
    <source>
        <dbReference type="ARBA" id="ARBA00022598"/>
    </source>
</evidence>
<dbReference type="GO" id="GO:0005524">
    <property type="term" value="F:ATP binding"/>
    <property type="evidence" value="ECO:0007669"/>
    <property type="project" value="UniProtKB-KW"/>
</dbReference>
<dbReference type="PANTHER" id="PTHR11659">
    <property type="entry name" value="GLUTAMYL-TRNA GLN AMIDOTRANSFERASE SUBUNIT B MITOCHONDRIAL AND PROKARYOTIC PET112-RELATED"/>
    <property type="match status" value="1"/>
</dbReference>
<dbReference type="InterPro" id="IPR017959">
    <property type="entry name" value="Asn/Gln-tRNA_amidoTrfase_suB/E"/>
</dbReference>